<dbReference type="PANTHER" id="PTHR30055">
    <property type="entry name" value="HTH-TYPE TRANSCRIPTIONAL REGULATOR RUTR"/>
    <property type="match status" value="1"/>
</dbReference>
<dbReference type="Gene3D" id="1.10.10.60">
    <property type="entry name" value="Homeodomain-like"/>
    <property type="match status" value="1"/>
</dbReference>
<feature type="DNA-binding region" description="H-T-H motif" evidence="2">
    <location>
        <begin position="30"/>
        <end position="49"/>
    </location>
</feature>
<evidence type="ECO:0000313" key="5">
    <source>
        <dbReference type="Proteomes" id="UP000321389"/>
    </source>
</evidence>
<gene>
    <name evidence="4" type="ORF">FQ775_22550</name>
</gene>
<dbReference type="InterPro" id="IPR001647">
    <property type="entry name" value="HTH_TetR"/>
</dbReference>
<dbReference type="OrthoDB" id="7914379at2"/>
<feature type="domain" description="HTH tetR-type" evidence="3">
    <location>
        <begin position="7"/>
        <end position="67"/>
    </location>
</feature>
<reference evidence="4" key="1">
    <citation type="submission" date="2020-04" db="EMBL/GenBank/DDBJ databases">
        <title>Nitratireductor sp. nov. isolated from mangrove soil.</title>
        <authorList>
            <person name="Ye Y."/>
        </authorList>
    </citation>
    <scope>NUCLEOTIDE SEQUENCE</scope>
    <source>
        <strain evidence="4">SY7</strain>
    </source>
</reference>
<dbReference type="SUPFAM" id="SSF48498">
    <property type="entry name" value="Tetracyclin repressor-like, C-terminal domain"/>
    <property type="match status" value="1"/>
</dbReference>
<dbReference type="PRINTS" id="PR00455">
    <property type="entry name" value="HTHTETR"/>
</dbReference>
<protein>
    <submittedName>
        <fullName evidence="4">TetR/AcrR family transcriptional regulator</fullName>
    </submittedName>
</protein>
<dbReference type="SUPFAM" id="SSF46689">
    <property type="entry name" value="Homeodomain-like"/>
    <property type="match status" value="1"/>
</dbReference>
<dbReference type="EMBL" id="CP042301">
    <property type="protein sequence ID" value="QDZ02922.1"/>
    <property type="molecule type" value="Genomic_DNA"/>
</dbReference>
<accession>A0A5B8L572</accession>
<dbReference type="Gene3D" id="1.10.357.10">
    <property type="entry name" value="Tetracycline Repressor, domain 2"/>
    <property type="match status" value="1"/>
</dbReference>
<dbReference type="AlphaFoldDB" id="A0A5B8L572"/>
<dbReference type="InterPro" id="IPR050109">
    <property type="entry name" value="HTH-type_TetR-like_transc_reg"/>
</dbReference>
<keyword evidence="1 2" id="KW-0238">DNA-binding</keyword>
<dbReference type="InterPro" id="IPR039536">
    <property type="entry name" value="TetR_C_Proteobacteria"/>
</dbReference>
<dbReference type="InterPro" id="IPR036271">
    <property type="entry name" value="Tet_transcr_reg_TetR-rel_C_sf"/>
</dbReference>
<organism evidence="4 5">
    <name type="scientific">Nitratireductor mangrovi</name>
    <dbReference type="NCBI Taxonomy" id="2599600"/>
    <lineage>
        <taxon>Bacteria</taxon>
        <taxon>Pseudomonadati</taxon>
        <taxon>Pseudomonadota</taxon>
        <taxon>Alphaproteobacteria</taxon>
        <taxon>Hyphomicrobiales</taxon>
        <taxon>Phyllobacteriaceae</taxon>
        <taxon>Nitratireductor</taxon>
    </lineage>
</organism>
<dbReference type="Proteomes" id="UP000321389">
    <property type="component" value="Chromosome"/>
</dbReference>
<dbReference type="KEGG" id="niy:FQ775_22550"/>
<dbReference type="PANTHER" id="PTHR30055:SF146">
    <property type="entry name" value="HTH-TYPE TRANSCRIPTIONAL DUAL REGULATOR CECR"/>
    <property type="match status" value="1"/>
</dbReference>
<dbReference type="PROSITE" id="PS50977">
    <property type="entry name" value="HTH_TETR_2"/>
    <property type="match status" value="1"/>
</dbReference>
<evidence type="ECO:0000256" key="2">
    <source>
        <dbReference type="PROSITE-ProRule" id="PRU00335"/>
    </source>
</evidence>
<dbReference type="Pfam" id="PF14246">
    <property type="entry name" value="TetR_C_7"/>
    <property type="match status" value="1"/>
</dbReference>
<dbReference type="GO" id="GO:0000976">
    <property type="term" value="F:transcription cis-regulatory region binding"/>
    <property type="evidence" value="ECO:0007669"/>
    <property type="project" value="TreeGrafter"/>
</dbReference>
<name>A0A5B8L572_9HYPH</name>
<dbReference type="RefSeq" id="WP_146301556.1">
    <property type="nucleotide sequence ID" value="NZ_CP042301.2"/>
</dbReference>
<evidence type="ECO:0000256" key="1">
    <source>
        <dbReference type="ARBA" id="ARBA00023125"/>
    </source>
</evidence>
<proteinExistence type="predicted"/>
<evidence type="ECO:0000313" key="4">
    <source>
        <dbReference type="EMBL" id="QDZ02922.1"/>
    </source>
</evidence>
<dbReference type="InterPro" id="IPR009057">
    <property type="entry name" value="Homeodomain-like_sf"/>
</dbReference>
<dbReference type="GO" id="GO:0003700">
    <property type="term" value="F:DNA-binding transcription factor activity"/>
    <property type="evidence" value="ECO:0007669"/>
    <property type="project" value="TreeGrafter"/>
</dbReference>
<dbReference type="Pfam" id="PF00440">
    <property type="entry name" value="TetR_N"/>
    <property type="match status" value="1"/>
</dbReference>
<evidence type="ECO:0000259" key="3">
    <source>
        <dbReference type="PROSITE" id="PS50977"/>
    </source>
</evidence>
<keyword evidence="5" id="KW-1185">Reference proteome</keyword>
<sequence>MRAERQEERQRQIEAAAYEVLAEKGYKATSMLVIAKHAAASNETLYRWYGNKQALFASLVRRKAQAARTHLERSASGNADPIEVLRGLAPMLLETVTSDRAVALNRAAVGDVHETATLGATIAEGGRDAILPLLAGLIEAGRKAGALDCDDHEEAAETFIGLLIGDLQIRRAIGVLPSLEGQEIAARAERAIRLFLRLYGSRR</sequence>